<feature type="domain" description="Glycosyl hydrolase family 32 C-terminal" evidence="11">
    <location>
        <begin position="381"/>
        <end position="471"/>
    </location>
</feature>
<keyword evidence="9" id="KW-0963">Cytoplasm</keyword>
<dbReference type="Proteomes" id="UP000461880">
    <property type="component" value="Unassembled WGS sequence"/>
</dbReference>
<dbReference type="InterPro" id="IPR023296">
    <property type="entry name" value="Glyco_hydro_beta-prop_sf"/>
</dbReference>
<evidence type="ECO:0000313" key="12">
    <source>
        <dbReference type="EMBL" id="MSS59044.1"/>
    </source>
</evidence>
<dbReference type="EC" id="3.2.1.26" evidence="3 8"/>
<dbReference type="InterPro" id="IPR013189">
    <property type="entry name" value="Glyco_hydro_32_C"/>
</dbReference>
<dbReference type="InterPro" id="IPR006232">
    <property type="entry name" value="Suc6P_hydrolase"/>
</dbReference>
<dbReference type="PANTHER" id="PTHR43101">
    <property type="entry name" value="BETA-FRUCTOSIDASE"/>
    <property type="match status" value="1"/>
</dbReference>
<sequence length="492" mass="57009">MKEWTREEKYRVLKDPQELWELHEKTAKSDFRQTYHIQSVTGLMNDPNGFVWHDNKWHLFYQWCPWGAVHGLKYWYHIVSSDLVTWKNLGVCLMPDREYDNKGAYSGSAMPIGDSLYLYYTGNSRDANWVRHPYTCLAKLRDDGWTEKYPLPLFGPNPNYTEHQRDPKILYVPEMHCYYIILGAQTADHHGCALIYRSEDLLHGWVFAGQLNVPGFENFGDMWECPTIEKIGGKEILMFCPQHLSIPGRGNSKNHNGYIIGSMDWNSLTFQPVTQFHVLDFGFDSYAAACANNVSDPDKAILVAWMGLPDSSYPTDEEDWQGCLTLPRELRIRGRRLVQQPLPQLKELRDLELDVTNAENGAVCNLPRVCEMEFYCRPGDYHLRLFCRADGEGGLRLDYNQKTGNITIDRSGMEVRFNEEQGESRTRNLNNGLTHLRIFIDRSSIEIFVNDGDAVFTSRVFPKGEETHFQVAGDTFLRMWTLKRAIRDDFVI</sequence>
<evidence type="ECO:0000256" key="1">
    <source>
        <dbReference type="ARBA" id="ARBA00004914"/>
    </source>
</evidence>
<gene>
    <name evidence="12" type="ORF">FYJ51_09015</name>
</gene>
<proteinExistence type="inferred from homology"/>
<dbReference type="InterPro" id="IPR051214">
    <property type="entry name" value="GH32_Enzymes"/>
</dbReference>
<dbReference type="SUPFAM" id="SSF49899">
    <property type="entry name" value="Concanavalin A-like lectins/glucanases"/>
    <property type="match status" value="1"/>
</dbReference>
<evidence type="ECO:0000256" key="9">
    <source>
        <dbReference type="RuleBase" id="RU365015"/>
    </source>
</evidence>
<dbReference type="InterPro" id="IPR013148">
    <property type="entry name" value="Glyco_hydro_32_N"/>
</dbReference>
<evidence type="ECO:0000256" key="6">
    <source>
        <dbReference type="ARBA" id="ARBA00023295"/>
    </source>
</evidence>
<comment type="subcellular location">
    <subcellularLocation>
        <location evidence="9">Cytoplasm</location>
    </subcellularLocation>
</comment>
<dbReference type="InterPro" id="IPR013320">
    <property type="entry name" value="ConA-like_dom_sf"/>
</dbReference>
<evidence type="ECO:0000256" key="8">
    <source>
        <dbReference type="RuleBase" id="RU362110"/>
    </source>
</evidence>
<comment type="caution">
    <text evidence="12">The sequence shown here is derived from an EMBL/GenBank/DDBJ whole genome shotgun (WGS) entry which is preliminary data.</text>
</comment>
<dbReference type="PANTHER" id="PTHR43101:SF1">
    <property type="entry name" value="BETA-FRUCTOSIDASE"/>
    <property type="match status" value="1"/>
</dbReference>
<comment type="function">
    <text evidence="9">Enables the bacterium to metabolize sucrose as a sole carbon source.</text>
</comment>
<dbReference type="GO" id="GO:0004564">
    <property type="term" value="F:beta-fructofuranosidase activity"/>
    <property type="evidence" value="ECO:0007669"/>
    <property type="project" value="UniProtKB-EC"/>
</dbReference>
<organism evidence="12 13">
    <name type="scientific">Stecheria intestinalis</name>
    <dbReference type="NCBI Taxonomy" id="2606630"/>
    <lineage>
        <taxon>Bacteria</taxon>
        <taxon>Bacillati</taxon>
        <taxon>Bacillota</taxon>
        <taxon>Erysipelotrichia</taxon>
        <taxon>Erysipelotrichales</taxon>
        <taxon>Erysipelotrichaceae</taxon>
        <taxon>Stecheria</taxon>
    </lineage>
</organism>
<dbReference type="GO" id="GO:0005737">
    <property type="term" value="C:cytoplasm"/>
    <property type="evidence" value="ECO:0007669"/>
    <property type="project" value="UniProtKB-SubCell"/>
</dbReference>
<keyword evidence="5 8" id="KW-0378">Hydrolase</keyword>
<keyword evidence="9" id="KW-0119">Carbohydrate metabolism</keyword>
<comment type="pathway">
    <text evidence="1 9">Glycan biosynthesis; sucrose metabolism.</text>
</comment>
<evidence type="ECO:0000256" key="3">
    <source>
        <dbReference type="ARBA" id="ARBA00012758"/>
    </source>
</evidence>
<comment type="similarity">
    <text evidence="2 8">Belongs to the glycosyl hydrolase 32 family.</text>
</comment>
<dbReference type="GO" id="GO:0005985">
    <property type="term" value="P:sucrose metabolic process"/>
    <property type="evidence" value="ECO:0007669"/>
    <property type="project" value="UniProtKB-UniPathway"/>
</dbReference>
<reference evidence="12 13" key="1">
    <citation type="submission" date="2019-08" db="EMBL/GenBank/DDBJ databases">
        <title>In-depth cultivation of the pig gut microbiome towards novel bacterial diversity and tailored functional studies.</title>
        <authorList>
            <person name="Wylensek D."/>
            <person name="Hitch T.C.A."/>
            <person name="Clavel T."/>
        </authorList>
    </citation>
    <scope>NUCLEOTIDE SEQUENCE [LARGE SCALE GENOMIC DNA]</scope>
    <source>
        <strain evidence="12 13">Oil+RF-744-GAM-WT-6</strain>
    </source>
</reference>
<dbReference type="Pfam" id="PF08244">
    <property type="entry name" value="Glyco_hydro_32C"/>
    <property type="match status" value="1"/>
</dbReference>
<dbReference type="SMART" id="SM00640">
    <property type="entry name" value="Glyco_32"/>
    <property type="match status" value="1"/>
</dbReference>
<dbReference type="Pfam" id="PF00251">
    <property type="entry name" value="Glyco_hydro_32N"/>
    <property type="match status" value="1"/>
</dbReference>
<protein>
    <recommendedName>
        <fullName evidence="4 8">Sucrose-6-phosphate hydrolase</fullName>
        <ecNumber evidence="3 8">3.2.1.26</ecNumber>
    </recommendedName>
    <alternativeName>
        <fullName evidence="7 9">Invertase</fullName>
    </alternativeName>
</protein>
<dbReference type="AlphaFoldDB" id="A0A7X2TFS1"/>
<dbReference type="EMBL" id="VUMN01000022">
    <property type="protein sequence ID" value="MSS59044.1"/>
    <property type="molecule type" value="Genomic_DNA"/>
</dbReference>
<evidence type="ECO:0000256" key="2">
    <source>
        <dbReference type="ARBA" id="ARBA00009902"/>
    </source>
</evidence>
<dbReference type="RefSeq" id="WP_154505128.1">
    <property type="nucleotide sequence ID" value="NZ_VUMN01000022.1"/>
</dbReference>
<name>A0A7X2TFS1_9FIRM</name>
<evidence type="ECO:0000259" key="10">
    <source>
        <dbReference type="Pfam" id="PF00251"/>
    </source>
</evidence>
<evidence type="ECO:0000259" key="11">
    <source>
        <dbReference type="Pfam" id="PF08244"/>
    </source>
</evidence>
<evidence type="ECO:0000256" key="7">
    <source>
        <dbReference type="ARBA" id="ARBA00033367"/>
    </source>
</evidence>
<evidence type="ECO:0000256" key="5">
    <source>
        <dbReference type="ARBA" id="ARBA00022801"/>
    </source>
</evidence>
<comment type="catalytic activity">
    <reaction evidence="8">
        <text>Hydrolysis of terminal non-reducing beta-D-fructofuranoside residues in beta-D-fructofuranosides.</text>
        <dbReference type="EC" id="3.2.1.26"/>
    </reaction>
</comment>
<dbReference type="Gene3D" id="2.60.120.560">
    <property type="entry name" value="Exo-inulinase, domain 1"/>
    <property type="match status" value="1"/>
</dbReference>
<keyword evidence="6 8" id="KW-0326">Glycosidase</keyword>
<accession>A0A7X2TFS1</accession>
<keyword evidence="13" id="KW-1185">Reference proteome</keyword>
<dbReference type="NCBIfam" id="TIGR01322">
    <property type="entry name" value="scrB_fam"/>
    <property type="match status" value="1"/>
</dbReference>
<dbReference type="Gene3D" id="2.115.10.20">
    <property type="entry name" value="Glycosyl hydrolase domain, family 43"/>
    <property type="match status" value="1"/>
</dbReference>
<evidence type="ECO:0000313" key="13">
    <source>
        <dbReference type="Proteomes" id="UP000461880"/>
    </source>
</evidence>
<dbReference type="SUPFAM" id="SSF75005">
    <property type="entry name" value="Arabinanase/levansucrase/invertase"/>
    <property type="match status" value="1"/>
</dbReference>
<evidence type="ECO:0000256" key="4">
    <source>
        <dbReference type="ARBA" id="ARBA00019623"/>
    </source>
</evidence>
<dbReference type="CDD" id="cd18623">
    <property type="entry name" value="GH32_ScrB-like"/>
    <property type="match status" value="1"/>
</dbReference>
<feature type="domain" description="Glycosyl hydrolase family 32 N-terminal" evidence="10">
    <location>
        <begin position="36"/>
        <end position="341"/>
    </location>
</feature>
<dbReference type="UniPathway" id="UPA00238"/>
<dbReference type="InterPro" id="IPR001362">
    <property type="entry name" value="Glyco_hydro_32"/>
</dbReference>